<evidence type="ECO:0000256" key="14">
    <source>
        <dbReference type="ARBA" id="ARBA00025228"/>
    </source>
</evidence>
<dbReference type="GeneID" id="5411555"/>
<feature type="transmembrane region" description="Helical" evidence="19">
    <location>
        <begin position="106"/>
        <end position="132"/>
    </location>
</feature>
<gene>
    <name evidence="19" type="primary">cobS</name>
    <name evidence="20" type="ordered locus">Mboo_0701</name>
</gene>
<dbReference type="InterPro" id="IPR003805">
    <property type="entry name" value="CobS"/>
</dbReference>
<dbReference type="GO" id="GO:0051073">
    <property type="term" value="F:adenosylcobinamide-GDP ribazoletransferase activity"/>
    <property type="evidence" value="ECO:0007669"/>
    <property type="project" value="UniProtKB-UniRule"/>
</dbReference>
<organism evidence="20 21">
    <name type="scientific">Methanoregula boonei (strain DSM 21154 / JCM 14090 / 6A8)</name>
    <dbReference type="NCBI Taxonomy" id="456442"/>
    <lineage>
        <taxon>Archaea</taxon>
        <taxon>Methanobacteriati</taxon>
        <taxon>Methanobacteriota</taxon>
        <taxon>Stenosarchaea group</taxon>
        <taxon>Methanomicrobia</taxon>
        <taxon>Methanomicrobiales</taxon>
        <taxon>Methanoregulaceae</taxon>
        <taxon>Methanoregula</taxon>
    </lineage>
</organism>
<feature type="transmembrane region" description="Helical" evidence="19">
    <location>
        <begin position="188"/>
        <end position="205"/>
    </location>
</feature>
<accession>A7I658</accession>
<dbReference type="HAMAP" id="MF_00719">
    <property type="entry name" value="CobS"/>
    <property type="match status" value="1"/>
</dbReference>
<feature type="transmembrane region" description="Helical" evidence="19">
    <location>
        <begin position="29"/>
        <end position="49"/>
    </location>
</feature>
<evidence type="ECO:0000256" key="16">
    <source>
        <dbReference type="ARBA" id="ARBA00032853"/>
    </source>
</evidence>
<keyword evidence="13 19" id="KW-0472">Membrane</keyword>
<keyword evidence="9 19" id="KW-0808">Transferase</keyword>
<dbReference type="KEGG" id="mbn:Mboo_0701"/>
<comment type="pathway">
    <text evidence="3 19">Cofactor biosynthesis; adenosylcobalamin biosynthesis; adenosylcobalamin from cob(II)yrinate a,c-diamide: step 7/7.</text>
</comment>
<evidence type="ECO:0000313" key="21">
    <source>
        <dbReference type="Proteomes" id="UP000002408"/>
    </source>
</evidence>
<dbReference type="Proteomes" id="UP000002408">
    <property type="component" value="Chromosome"/>
</dbReference>
<evidence type="ECO:0000256" key="11">
    <source>
        <dbReference type="ARBA" id="ARBA00022842"/>
    </source>
</evidence>
<dbReference type="NCBIfam" id="TIGR00317">
    <property type="entry name" value="cobS"/>
    <property type="match status" value="1"/>
</dbReference>
<feature type="transmembrane region" description="Helical" evidence="19">
    <location>
        <begin position="165"/>
        <end position="182"/>
    </location>
</feature>
<comment type="catalytic activity">
    <reaction evidence="17 19">
        <text>alpha-ribazole + adenosylcob(III)inamide-GDP = adenosylcob(III)alamin + GMP + H(+)</text>
        <dbReference type="Rhea" id="RHEA:16049"/>
        <dbReference type="ChEBI" id="CHEBI:10329"/>
        <dbReference type="ChEBI" id="CHEBI:15378"/>
        <dbReference type="ChEBI" id="CHEBI:18408"/>
        <dbReference type="ChEBI" id="CHEBI:58115"/>
        <dbReference type="ChEBI" id="CHEBI:60487"/>
        <dbReference type="EC" id="2.7.8.26"/>
    </reaction>
</comment>
<feature type="transmembrane region" description="Helical" evidence="19">
    <location>
        <begin position="54"/>
        <end position="73"/>
    </location>
</feature>
<comment type="catalytic activity">
    <reaction evidence="18 19">
        <text>alpha-ribazole 5'-phosphate + adenosylcob(III)inamide-GDP = adenosylcob(III)alamin 5'-phosphate + GMP + H(+)</text>
        <dbReference type="Rhea" id="RHEA:23560"/>
        <dbReference type="ChEBI" id="CHEBI:15378"/>
        <dbReference type="ChEBI" id="CHEBI:57918"/>
        <dbReference type="ChEBI" id="CHEBI:58115"/>
        <dbReference type="ChEBI" id="CHEBI:60487"/>
        <dbReference type="ChEBI" id="CHEBI:60493"/>
        <dbReference type="EC" id="2.7.8.26"/>
    </reaction>
</comment>
<evidence type="ECO:0000256" key="1">
    <source>
        <dbReference type="ARBA" id="ARBA00001946"/>
    </source>
</evidence>
<keyword evidence="11 19" id="KW-0460">Magnesium</keyword>
<comment type="similarity">
    <text evidence="4 19">Belongs to the CobS family.</text>
</comment>
<dbReference type="eggNOG" id="arCOG04338">
    <property type="taxonomic scope" value="Archaea"/>
</dbReference>
<dbReference type="GO" id="GO:0005886">
    <property type="term" value="C:plasma membrane"/>
    <property type="evidence" value="ECO:0007669"/>
    <property type="project" value="UniProtKB-SubCell"/>
</dbReference>
<sequence>MRPVLSLLQFTTLLPVGKPLDFDLFARHSWIFPIAGYVIALLVAIPVFFIRDTVLAAAVAVAGVILLSGAHHFDGLLDLGDGLMAQGDREKRTRALTDRCVGAGGIAAGIVVTLLLFAGLHAATSLISALIIGEVAAKFSMAFLTTYGAPFKEGMHSYLHRFSKPWFPFLSLLLCIPLVLLPVSPFRLAVAALMMILCPVVLLTISERIFGGVNGDVVGASNEITRALVVVALALV</sequence>
<dbReference type="UniPathway" id="UPA00148">
    <property type="reaction ID" value="UER00238"/>
</dbReference>
<evidence type="ECO:0000313" key="20">
    <source>
        <dbReference type="EMBL" id="ABS55219.1"/>
    </source>
</evidence>
<dbReference type="OrthoDB" id="11748at2157"/>
<dbReference type="PANTHER" id="PTHR34148:SF1">
    <property type="entry name" value="ADENOSYLCOBINAMIDE-GDP RIBAZOLETRANSFERASE"/>
    <property type="match status" value="1"/>
</dbReference>
<evidence type="ECO:0000256" key="4">
    <source>
        <dbReference type="ARBA" id="ARBA00010561"/>
    </source>
</evidence>
<evidence type="ECO:0000256" key="2">
    <source>
        <dbReference type="ARBA" id="ARBA00004651"/>
    </source>
</evidence>
<evidence type="ECO:0000256" key="12">
    <source>
        <dbReference type="ARBA" id="ARBA00022989"/>
    </source>
</evidence>
<keyword evidence="7 19" id="KW-1003">Cell membrane</keyword>
<evidence type="ECO:0000256" key="6">
    <source>
        <dbReference type="ARBA" id="ARBA00015850"/>
    </source>
</evidence>
<evidence type="ECO:0000256" key="18">
    <source>
        <dbReference type="ARBA" id="ARBA00049504"/>
    </source>
</evidence>
<evidence type="ECO:0000256" key="17">
    <source>
        <dbReference type="ARBA" id="ARBA00048623"/>
    </source>
</evidence>
<evidence type="ECO:0000256" key="3">
    <source>
        <dbReference type="ARBA" id="ARBA00004663"/>
    </source>
</evidence>
<dbReference type="PANTHER" id="PTHR34148">
    <property type="entry name" value="ADENOSYLCOBINAMIDE-GDP RIBAZOLETRANSFERASE"/>
    <property type="match status" value="1"/>
</dbReference>
<dbReference type="Pfam" id="PF02654">
    <property type="entry name" value="CobS"/>
    <property type="match status" value="1"/>
</dbReference>
<dbReference type="RefSeq" id="WP_012106241.1">
    <property type="nucleotide sequence ID" value="NC_009712.1"/>
</dbReference>
<evidence type="ECO:0000256" key="5">
    <source>
        <dbReference type="ARBA" id="ARBA00013200"/>
    </source>
</evidence>
<dbReference type="HOGENOM" id="CLU_057426_2_0_2"/>
<evidence type="ECO:0000256" key="15">
    <source>
        <dbReference type="ARBA" id="ARBA00032605"/>
    </source>
</evidence>
<evidence type="ECO:0000256" key="9">
    <source>
        <dbReference type="ARBA" id="ARBA00022679"/>
    </source>
</evidence>
<evidence type="ECO:0000256" key="19">
    <source>
        <dbReference type="HAMAP-Rule" id="MF_00719"/>
    </source>
</evidence>
<evidence type="ECO:0000256" key="10">
    <source>
        <dbReference type="ARBA" id="ARBA00022692"/>
    </source>
</evidence>
<evidence type="ECO:0000256" key="13">
    <source>
        <dbReference type="ARBA" id="ARBA00023136"/>
    </source>
</evidence>
<dbReference type="STRING" id="456442.Mboo_0701"/>
<keyword evidence="8 19" id="KW-0169">Cobalamin biosynthesis</keyword>
<evidence type="ECO:0000256" key="7">
    <source>
        <dbReference type="ARBA" id="ARBA00022475"/>
    </source>
</evidence>
<keyword evidence="21" id="KW-1185">Reference proteome</keyword>
<keyword evidence="12 19" id="KW-1133">Transmembrane helix</keyword>
<name>A7I658_METB6</name>
<comment type="function">
    <text evidence="14 19">Joins adenosylcobinamide-GDP and alpha-ribazole to generate adenosylcobalamin (Ado-cobalamin). Also synthesizes adenosylcobalamin 5'-phosphate from adenosylcobinamide-GDP and alpha-ribazole 5'-phosphate.</text>
</comment>
<keyword evidence="10 19" id="KW-0812">Transmembrane</keyword>
<dbReference type="EMBL" id="CP000780">
    <property type="protein sequence ID" value="ABS55219.1"/>
    <property type="molecule type" value="Genomic_DNA"/>
</dbReference>
<proteinExistence type="inferred from homology"/>
<comment type="subcellular location">
    <subcellularLocation>
        <location evidence="2 19">Cell membrane</location>
        <topology evidence="2 19">Multi-pass membrane protein</topology>
    </subcellularLocation>
</comment>
<comment type="cofactor">
    <cofactor evidence="1 19">
        <name>Mg(2+)</name>
        <dbReference type="ChEBI" id="CHEBI:18420"/>
    </cofactor>
</comment>
<dbReference type="GO" id="GO:0008818">
    <property type="term" value="F:cobalamin 5'-phosphate synthase activity"/>
    <property type="evidence" value="ECO:0007669"/>
    <property type="project" value="UniProtKB-UniRule"/>
</dbReference>
<dbReference type="AlphaFoldDB" id="A7I658"/>
<dbReference type="GO" id="GO:0009236">
    <property type="term" value="P:cobalamin biosynthetic process"/>
    <property type="evidence" value="ECO:0007669"/>
    <property type="project" value="UniProtKB-UniRule"/>
</dbReference>
<protein>
    <recommendedName>
        <fullName evidence="6 19">Adenosylcobinamide-GDP ribazoletransferase</fullName>
        <ecNumber evidence="5 19">2.7.8.26</ecNumber>
    </recommendedName>
    <alternativeName>
        <fullName evidence="16 19">Cobalamin synthase</fullName>
    </alternativeName>
    <alternativeName>
        <fullName evidence="15 19">Cobalamin-5'-phosphate synthase</fullName>
    </alternativeName>
</protein>
<reference evidence="21" key="1">
    <citation type="journal article" date="2015" name="Microbiology">
        <title>Genome of Methanoregula boonei 6A8 reveals adaptations to oligotrophic peatland environments.</title>
        <authorList>
            <person name="Braeuer S."/>
            <person name="Cadillo-Quiroz H."/>
            <person name="Kyrpides N."/>
            <person name="Woyke T."/>
            <person name="Goodwin L."/>
            <person name="Detter C."/>
            <person name="Podell S."/>
            <person name="Yavitt J.B."/>
            <person name="Zinder S.H."/>
        </authorList>
    </citation>
    <scope>NUCLEOTIDE SEQUENCE [LARGE SCALE GENOMIC DNA]</scope>
    <source>
        <strain evidence="21">DSM 21154 / JCM 14090 / 6A8</strain>
    </source>
</reference>
<dbReference type="EC" id="2.7.8.26" evidence="5 19"/>
<evidence type="ECO:0000256" key="8">
    <source>
        <dbReference type="ARBA" id="ARBA00022573"/>
    </source>
</evidence>